<accession>I4F0G9</accession>
<dbReference type="STRING" id="477641.MODMU_3724"/>
<dbReference type="OMA" id="YVCMALA"/>
<gene>
    <name evidence="2" type="ordered locus">MODMU_3724</name>
</gene>
<protein>
    <recommendedName>
        <fullName evidence="4">Conjugal transfer protein</fullName>
    </recommendedName>
</protein>
<dbReference type="AlphaFoldDB" id="I4F0G9"/>
<dbReference type="eggNOG" id="COG3505">
    <property type="taxonomic scope" value="Bacteria"/>
</dbReference>
<dbReference type="OrthoDB" id="5191898at2"/>
<dbReference type="Proteomes" id="UP000006461">
    <property type="component" value="Chromosome"/>
</dbReference>
<dbReference type="KEGG" id="mmar:MODMU_3724"/>
<evidence type="ECO:0008006" key="4">
    <source>
        <dbReference type="Google" id="ProtNLM"/>
    </source>
</evidence>
<name>I4F0G9_MODI5</name>
<keyword evidence="3" id="KW-1185">Reference proteome</keyword>
<organism evidence="2 3">
    <name type="scientific">Modestobacter italicus (strain DSM 44449 / CECT 9708 / BC 501)</name>
    <dbReference type="NCBI Taxonomy" id="2732864"/>
    <lineage>
        <taxon>Bacteria</taxon>
        <taxon>Bacillati</taxon>
        <taxon>Actinomycetota</taxon>
        <taxon>Actinomycetes</taxon>
        <taxon>Geodermatophilales</taxon>
        <taxon>Geodermatophilaceae</taxon>
        <taxon>Modestobacter</taxon>
    </lineage>
</organism>
<keyword evidence="1" id="KW-0472">Membrane</keyword>
<keyword evidence="1" id="KW-0812">Transmembrane</keyword>
<proteinExistence type="predicted"/>
<feature type="transmembrane region" description="Helical" evidence="1">
    <location>
        <begin position="89"/>
        <end position="112"/>
    </location>
</feature>
<keyword evidence="1" id="KW-1133">Transmembrane helix</keyword>
<evidence type="ECO:0000313" key="2">
    <source>
        <dbReference type="EMBL" id="CCH89132.1"/>
    </source>
</evidence>
<dbReference type="EMBL" id="FO203431">
    <property type="protein sequence ID" value="CCH89132.1"/>
    <property type="molecule type" value="Genomic_DNA"/>
</dbReference>
<reference evidence="2 3" key="1">
    <citation type="journal article" date="2012" name="J. Bacteriol.">
        <title>Genome Sequence of Radiation-Resistant Modestobacter marinus Strain BC501, a Representative Actinobacterium That Thrives on Calcareous Stone Surfaces.</title>
        <authorList>
            <person name="Normand P."/>
            <person name="Gury J."/>
            <person name="Pujic P."/>
            <person name="Chouaia B."/>
            <person name="Crotti E."/>
            <person name="Brusetti L."/>
            <person name="Daffonchio D."/>
            <person name="Vacherie B."/>
            <person name="Barbe V."/>
            <person name="Medigue C."/>
            <person name="Calteau A."/>
            <person name="Ghodhbane-Gtari F."/>
            <person name="Essoussi I."/>
            <person name="Nouioui I."/>
            <person name="Abbassi-Ghozzi I."/>
            <person name="Gtari M."/>
        </authorList>
    </citation>
    <scope>NUCLEOTIDE SEQUENCE [LARGE SCALE GENOMIC DNA]</scope>
    <source>
        <strain evidence="3">BC 501</strain>
    </source>
</reference>
<sequence length="163" mass="16948">MTGPALRRREPQPLGRGWELGVVVIGGLVIAIAAAALAGRGLASAVWGGGWLWPASVQESLQVLGGLLHGAPGSGLSPELARRTAAPGVTYVCMALAESALLTVVVATGALISRYRRPGDARSGMASRHEAERALGLRQLRDARAVIRPDRYGPEGTRRRAGG</sequence>
<evidence type="ECO:0000256" key="1">
    <source>
        <dbReference type="SAM" id="Phobius"/>
    </source>
</evidence>
<evidence type="ECO:0000313" key="3">
    <source>
        <dbReference type="Proteomes" id="UP000006461"/>
    </source>
</evidence>
<dbReference type="HOGENOM" id="CLU_1625206_0_0_11"/>
<feature type="transmembrane region" description="Helical" evidence="1">
    <location>
        <begin position="20"/>
        <end position="43"/>
    </location>
</feature>